<organism evidence="2 3">
    <name type="scientific">Collybia nuda</name>
    <dbReference type="NCBI Taxonomy" id="64659"/>
    <lineage>
        <taxon>Eukaryota</taxon>
        <taxon>Fungi</taxon>
        <taxon>Dikarya</taxon>
        <taxon>Basidiomycota</taxon>
        <taxon>Agaricomycotina</taxon>
        <taxon>Agaricomycetes</taxon>
        <taxon>Agaricomycetidae</taxon>
        <taxon>Agaricales</taxon>
        <taxon>Tricholomatineae</taxon>
        <taxon>Clitocybaceae</taxon>
        <taxon>Collybia</taxon>
    </lineage>
</organism>
<proteinExistence type="predicted"/>
<protein>
    <submittedName>
        <fullName evidence="2">Uncharacterized protein</fullName>
    </submittedName>
</protein>
<sequence length="448" mass="49418">MQRHVEEYNRTITVIFWYKAETEPIRLQQMIPTFPYFHLSCLSPLVTDLGLTNKSFVDTYDPRRGKWEQHNIETVRVVEPQERVLYRARRSLLDGLNEAECPGLREELHSQQSKHGRPQPIPSPQLLSQQSQAEWQSNKGQLKRPAPTPAPEPMPHPPKVHITNGYYVAHTASAPNPTQTPAGPPVASTSALIPTPIDQPKQAPQPSPIPAQSNVYVYQAPSFYPVPVATPAQNTATPPPPTPTPPKTSTSTPTGTSSIPYHPHPPLKRWPNDYTVSELTAGFLAMEALITQAPAGAAITQRVAFERVFGSRYVKSTVCRHRGVWKKAKGPLREQFEALGTDERACWGEFIRRVEGRPPAKGLGASLGTPVPVSLPATAIMMYSGHPGAVVQGQMVMMGGSGAPDNVQTPMMPVRTGEDGSRVEEEPIMASLQKPEDEDENQFQRERV</sequence>
<comment type="caution">
    <text evidence="2">The sequence shown here is derived from an EMBL/GenBank/DDBJ whole genome shotgun (WGS) entry which is preliminary data.</text>
</comment>
<feature type="compositionally biased region" description="Pro residues" evidence="1">
    <location>
        <begin position="237"/>
        <end position="246"/>
    </location>
</feature>
<keyword evidence="3" id="KW-1185">Reference proteome</keyword>
<dbReference type="EMBL" id="MU150373">
    <property type="protein sequence ID" value="KAF9457385.1"/>
    <property type="molecule type" value="Genomic_DNA"/>
</dbReference>
<evidence type="ECO:0000313" key="2">
    <source>
        <dbReference type="EMBL" id="KAF9457385.1"/>
    </source>
</evidence>
<evidence type="ECO:0000256" key="1">
    <source>
        <dbReference type="SAM" id="MobiDB-lite"/>
    </source>
</evidence>
<feature type="region of interest" description="Disordered" evidence="1">
    <location>
        <begin position="401"/>
        <end position="448"/>
    </location>
</feature>
<feature type="compositionally biased region" description="Basic and acidic residues" evidence="1">
    <location>
        <begin position="416"/>
        <end position="425"/>
    </location>
</feature>
<feature type="compositionally biased region" description="Low complexity" evidence="1">
    <location>
        <begin position="247"/>
        <end position="260"/>
    </location>
</feature>
<dbReference type="AlphaFoldDB" id="A0A9P5XXA4"/>
<dbReference type="Proteomes" id="UP000807353">
    <property type="component" value="Unassembled WGS sequence"/>
</dbReference>
<dbReference type="OrthoDB" id="128308at2759"/>
<gene>
    <name evidence="2" type="ORF">BDZ94DRAFT_1227961</name>
</gene>
<feature type="compositionally biased region" description="Polar residues" evidence="1">
    <location>
        <begin position="173"/>
        <end position="192"/>
    </location>
</feature>
<feature type="region of interest" description="Disordered" evidence="1">
    <location>
        <begin position="107"/>
        <end position="210"/>
    </location>
</feature>
<feature type="compositionally biased region" description="Pro residues" evidence="1">
    <location>
        <begin position="146"/>
        <end position="157"/>
    </location>
</feature>
<feature type="region of interest" description="Disordered" evidence="1">
    <location>
        <begin position="228"/>
        <end position="267"/>
    </location>
</feature>
<accession>A0A9P5XXA4</accession>
<reference evidence="2" key="1">
    <citation type="submission" date="2020-11" db="EMBL/GenBank/DDBJ databases">
        <authorList>
            <consortium name="DOE Joint Genome Institute"/>
            <person name="Ahrendt S."/>
            <person name="Riley R."/>
            <person name="Andreopoulos W."/>
            <person name="Labutti K."/>
            <person name="Pangilinan J."/>
            <person name="Ruiz-Duenas F.J."/>
            <person name="Barrasa J.M."/>
            <person name="Sanchez-Garcia M."/>
            <person name="Camarero S."/>
            <person name="Miyauchi S."/>
            <person name="Serrano A."/>
            <person name="Linde D."/>
            <person name="Babiker R."/>
            <person name="Drula E."/>
            <person name="Ayuso-Fernandez I."/>
            <person name="Pacheco R."/>
            <person name="Padilla G."/>
            <person name="Ferreira P."/>
            <person name="Barriuso J."/>
            <person name="Kellner H."/>
            <person name="Castanera R."/>
            <person name="Alfaro M."/>
            <person name="Ramirez L."/>
            <person name="Pisabarro A.G."/>
            <person name="Kuo A."/>
            <person name="Tritt A."/>
            <person name="Lipzen A."/>
            <person name="He G."/>
            <person name="Yan M."/>
            <person name="Ng V."/>
            <person name="Cullen D."/>
            <person name="Martin F."/>
            <person name="Rosso M.-N."/>
            <person name="Henrissat B."/>
            <person name="Hibbett D."/>
            <person name="Martinez A.T."/>
            <person name="Grigoriev I.V."/>
        </authorList>
    </citation>
    <scope>NUCLEOTIDE SEQUENCE</scope>
    <source>
        <strain evidence="2">CBS 247.69</strain>
    </source>
</reference>
<evidence type="ECO:0000313" key="3">
    <source>
        <dbReference type="Proteomes" id="UP000807353"/>
    </source>
</evidence>
<name>A0A9P5XXA4_9AGAR</name>